<evidence type="ECO:0000256" key="1">
    <source>
        <dbReference type="SAM" id="Coils"/>
    </source>
</evidence>
<dbReference type="RefSeq" id="WP_067994144.1">
    <property type="nucleotide sequence ID" value="NZ_QQBC01000004.1"/>
</dbReference>
<sequence>MARETIEHRVEILESRMDRLRHKVDDVEAGYGETVYRIGRDVLGLKINLGRVAGALDVRPASEREIDAALDEQI</sequence>
<dbReference type="Proteomes" id="UP000254869">
    <property type="component" value="Unassembled WGS sequence"/>
</dbReference>
<organism evidence="2 3">
    <name type="scientific">Nocardia pseudobrasiliensis</name>
    <dbReference type="NCBI Taxonomy" id="45979"/>
    <lineage>
        <taxon>Bacteria</taxon>
        <taxon>Bacillati</taxon>
        <taxon>Actinomycetota</taxon>
        <taxon>Actinomycetes</taxon>
        <taxon>Mycobacteriales</taxon>
        <taxon>Nocardiaceae</taxon>
        <taxon>Nocardia</taxon>
    </lineage>
</organism>
<proteinExistence type="predicted"/>
<protein>
    <submittedName>
        <fullName evidence="2">Uncharacterized protein</fullName>
    </submittedName>
</protein>
<comment type="caution">
    <text evidence="2">The sequence shown here is derived from an EMBL/GenBank/DDBJ whole genome shotgun (WGS) entry which is preliminary data.</text>
</comment>
<name>A0A370I7E4_9NOCA</name>
<feature type="coiled-coil region" evidence="1">
    <location>
        <begin position="3"/>
        <end position="30"/>
    </location>
</feature>
<evidence type="ECO:0000313" key="2">
    <source>
        <dbReference type="EMBL" id="RDI66638.1"/>
    </source>
</evidence>
<reference evidence="2 3" key="1">
    <citation type="submission" date="2018-07" db="EMBL/GenBank/DDBJ databases">
        <title>Genomic Encyclopedia of Type Strains, Phase IV (KMG-IV): sequencing the most valuable type-strain genomes for metagenomic binning, comparative biology and taxonomic classification.</title>
        <authorList>
            <person name="Goeker M."/>
        </authorList>
    </citation>
    <scope>NUCLEOTIDE SEQUENCE [LARGE SCALE GENOMIC DNA]</scope>
    <source>
        <strain evidence="2 3">DSM 44290</strain>
    </source>
</reference>
<dbReference type="EMBL" id="QQBC01000004">
    <property type="protein sequence ID" value="RDI66638.1"/>
    <property type="molecule type" value="Genomic_DNA"/>
</dbReference>
<keyword evidence="1" id="KW-0175">Coiled coil</keyword>
<dbReference type="AlphaFoldDB" id="A0A370I7E4"/>
<evidence type="ECO:0000313" key="3">
    <source>
        <dbReference type="Proteomes" id="UP000254869"/>
    </source>
</evidence>
<keyword evidence="3" id="KW-1185">Reference proteome</keyword>
<gene>
    <name evidence="2" type="ORF">DFR76_104388</name>
</gene>
<accession>A0A370I7E4</accession>